<keyword evidence="2" id="KW-0378">Hydrolase</keyword>
<accession>A0A088B2B0</accession>
<evidence type="ECO:0000256" key="2">
    <source>
        <dbReference type="ARBA" id="ARBA00022801"/>
    </source>
</evidence>
<evidence type="ECO:0000259" key="4">
    <source>
        <dbReference type="SMART" id="SM00479"/>
    </source>
</evidence>
<feature type="domain" description="Exonuclease" evidence="4">
    <location>
        <begin position="8"/>
        <end position="186"/>
    </location>
</feature>
<dbReference type="SUPFAM" id="SSF53098">
    <property type="entry name" value="Ribonuclease H-like"/>
    <property type="match status" value="1"/>
</dbReference>
<dbReference type="GO" id="GO:0000175">
    <property type="term" value="F:3'-5'-RNA exonuclease activity"/>
    <property type="evidence" value="ECO:0007669"/>
    <property type="project" value="InterPro"/>
</dbReference>
<geneLocation type="plasmid" evidence="5">
    <name>pMOC1</name>
</geneLocation>
<gene>
    <name evidence="5" type="primary">kapD</name>
    <name evidence="5" type="ORF">MOC_1p0082</name>
</gene>
<dbReference type="EMBL" id="JX627580">
    <property type="protein sequence ID" value="AGO88320.1"/>
    <property type="molecule type" value="Genomic_DNA"/>
</dbReference>
<dbReference type="InterPro" id="IPR051274">
    <property type="entry name" value="3-5_Exoribonuclease"/>
</dbReference>
<keyword evidence="3 5" id="KW-0269">Exonuclease</keyword>
<dbReference type="InterPro" id="IPR012337">
    <property type="entry name" value="RNaseH-like_sf"/>
</dbReference>
<evidence type="ECO:0000313" key="5">
    <source>
        <dbReference type="EMBL" id="AGO88320.1"/>
    </source>
</evidence>
<evidence type="ECO:0000256" key="3">
    <source>
        <dbReference type="ARBA" id="ARBA00022839"/>
    </source>
</evidence>
<evidence type="ECO:0000256" key="1">
    <source>
        <dbReference type="ARBA" id="ARBA00022722"/>
    </source>
</evidence>
<dbReference type="InterPro" id="IPR036397">
    <property type="entry name" value="RNaseH_sf"/>
</dbReference>
<keyword evidence="5" id="KW-0614">Plasmid</keyword>
<sequence>MAALRYDRLLCIDLELTCWEEHPPAGQRREIIEIGIVEADPRNLEIVREDRYLVRPASSEVSPFCTALTGLTAGELRRHGRPLLEVMRTVVATYGPGRKATLAWGDDWSAIERDCEVAGIPNPFPGPASINLGQVYMLLTGATQRPSVSRALQELGLEFDGRPHGALVDARNTIAIYRELATRFRAPAPNPTSAFSLVP</sequence>
<dbReference type="PANTHER" id="PTHR23044:SF61">
    <property type="entry name" value="3'-5' EXORIBONUCLEASE 1-RELATED"/>
    <property type="match status" value="1"/>
</dbReference>
<dbReference type="GO" id="GO:0006259">
    <property type="term" value="P:DNA metabolic process"/>
    <property type="evidence" value="ECO:0007669"/>
    <property type="project" value="UniProtKB-ARBA"/>
</dbReference>
<proteinExistence type="predicted"/>
<reference evidence="5" key="1">
    <citation type="journal article" date="2014" name="PLoS ONE">
        <title>Genome Information of Methylobacterium oryzae, a Plant-Probiotic Methylotroph in the Phyllosphere.</title>
        <authorList>
            <person name="Kwak M.J."/>
            <person name="Jeong H."/>
            <person name="Madhaiyan M."/>
            <person name="Lee Y."/>
            <person name="Sa T.M."/>
            <person name="Oh T.K."/>
            <person name="Kim J.F."/>
        </authorList>
    </citation>
    <scope>NUCLEOTIDE SEQUENCE</scope>
    <source>
        <strain evidence="5">CBMB20</strain>
        <plasmid evidence="5">pMOC1</plasmid>
    </source>
</reference>
<protein>
    <submittedName>
        <fullName evidence="5">Exonuclease KapD</fullName>
    </submittedName>
</protein>
<dbReference type="GO" id="GO:0003676">
    <property type="term" value="F:nucleic acid binding"/>
    <property type="evidence" value="ECO:0007669"/>
    <property type="project" value="InterPro"/>
</dbReference>
<keyword evidence="1" id="KW-0540">Nuclease</keyword>
<dbReference type="SMART" id="SM00479">
    <property type="entry name" value="EXOIII"/>
    <property type="match status" value="1"/>
</dbReference>
<dbReference type="Pfam" id="PF00929">
    <property type="entry name" value="RNase_T"/>
    <property type="match status" value="1"/>
</dbReference>
<dbReference type="PANTHER" id="PTHR23044">
    <property type="entry name" value="3'-5' EXONUCLEASE ERI1-RELATED"/>
    <property type="match status" value="1"/>
</dbReference>
<dbReference type="AlphaFoldDB" id="A0A088B2B0"/>
<dbReference type="CDD" id="cd06133">
    <property type="entry name" value="ERI-1_3'hExo_like"/>
    <property type="match status" value="1"/>
</dbReference>
<dbReference type="RefSeq" id="WP_075382223.1">
    <property type="nucleotide sequence ID" value="NZ_JX627580.1"/>
</dbReference>
<dbReference type="InterPro" id="IPR013520">
    <property type="entry name" value="Ribonucl_H"/>
</dbReference>
<name>A0A088B2B0_9HYPH</name>
<dbReference type="Gene3D" id="3.30.420.10">
    <property type="entry name" value="Ribonuclease H-like superfamily/Ribonuclease H"/>
    <property type="match status" value="1"/>
</dbReference>
<organism evidence="5">
    <name type="scientific">Methylobacterium oryzae CBMB20</name>
    <dbReference type="NCBI Taxonomy" id="693986"/>
    <lineage>
        <taxon>Bacteria</taxon>
        <taxon>Pseudomonadati</taxon>
        <taxon>Pseudomonadota</taxon>
        <taxon>Alphaproteobacteria</taxon>
        <taxon>Hyphomicrobiales</taxon>
        <taxon>Methylobacteriaceae</taxon>
        <taxon>Methylobacterium</taxon>
    </lineage>
</organism>
<dbReference type="InterPro" id="IPR047201">
    <property type="entry name" value="ERI-1_3'hExo-like"/>
</dbReference>